<dbReference type="EMBL" id="AWUE01012720">
    <property type="protein sequence ID" value="OMP08445.1"/>
    <property type="molecule type" value="Genomic_DNA"/>
</dbReference>
<dbReference type="InterPro" id="IPR031657">
    <property type="entry name" value="REPA_OB_2"/>
</dbReference>
<dbReference type="GO" id="GO:0003677">
    <property type="term" value="F:DNA binding"/>
    <property type="evidence" value="ECO:0007669"/>
    <property type="project" value="UniProtKB-KW"/>
</dbReference>
<reference evidence="5" key="1">
    <citation type="submission" date="2013-09" db="EMBL/GenBank/DDBJ databases">
        <title>Corchorus olitorius genome sequencing.</title>
        <authorList>
            <person name="Alam M."/>
            <person name="Haque M.S."/>
            <person name="Islam M.S."/>
            <person name="Emdad E.M."/>
            <person name="Islam M.M."/>
            <person name="Ahmed B."/>
            <person name="Halim A."/>
            <person name="Hossen Q.M.M."/>
            <person name="Hossain M.Z."/>
            <person name="Ahmed R."/>
            <person name="Khan M.M."/>
            <person name="Islam R."/>
            <person name="Rashid M.M."/>
            <person name="Khan S.A."/>
            <person name="Rahman M.S."/>
            <person name="Alam M."/>
            <person name="Yahiya A.S."/>
            <person name="Khan M.S."/>
            <person name="Azam M.S."/>
            <person name="Haque T."/>
            <person name="Lashkar M.Z.H."/>
            <person name="Akhand A.I."/>
            <person name="Morshed G."/>
            <person name="Roy S."/>
            <person name="Uddin K.S."/>
            <person name="Rabeya T."/>
            <person name="Hossain A.S."/>
            <person name="Chowdhury A."/>
            <person name="Snigdha A.R."/>
            <person name="Mortoza M.S."/>
            <person name="Matin S.A."/>
            <person name="Hoque S.M.E."/>
            <person name="Islam M.K."/>
            <person name="Roy D.K."/>
            <person name="Haider R."/>
            <person name="Moosa M.M."/>
            <person name="Elias S.M."/>
            <person name="Hasan A.M."/>
            <person name="Jahan S."/>
            <person name="Shafiuddin M."/>
            <person name="Mahmood N."/>
            <person name="Shommy N.S."/>
        </authorList>
    </citation>
    <scope>NUCLEOTIDE SEQUENCE [LARGE SCALE GENOMIC DNA]</scope>
    <source>
        <strain evidence="5">cv. O-4</strain>
    </source>
</reference>
<keyword evidence="1" id="KW-0238">DNA-binding</keyword>
<comment type="caution">
    <text evidence="4">The sequence shown here is derived from an EMBL/GenBank/DDBJ whole genome shotgun (WGS) entry which is preliminary data.</text>
</comment>
<gene>
    <name evidence="4" type="ORF">COLO4_06467</name>
</gene>
<evidence type="ECO:0000259" key="3">
    <source>
        <dbReference type="Pfam" id="PF16900"/>
    </source>
</evidence>
<feature type="domain" description="Replication protein A OB" evidence="3">
    <location>
        <begin position="180"/>
        <end position="271"/>
    </location>
</feature>
<keyword evidence="5" id="KW-1185">Reference proteome</keyword>
<evidence type="ECO:0000313" key="4">
    <source>
        <dbReference type="EMBL" id="OMP08445.1"/>
    </source>
</evidence>
<feature type="compositionally biased region" description="Polar residues" evidence="2">
    <location>
        <begin position="417"/>
        <end position="477"/>
    </location>
</feature>
<dbReference type="SUPFAM" id="SSF50249">
    <property type="entry name" value="Nucleic acid-binding proteins"/>
    <property type="match status" value="2"/>
</dbReference>
<evidence type="ECO:0000256" key="1">
    <source>
        <dbReference type="ARBA" id="ARBA00023125"/>
    </source>
</evidence>
<sequence>MVSNVQSVYRTLPIVFINSLIRLFIAIDIPAPPIIAVDIATPPKQIGLAQLRDGGQRDFIVVKIVRLWDSIIPPRNIFTGIDFLAVDDQAFAIHGTIPADLADDFRQKITEGHVYKIEIFEVGPRGRKTHIAIPVETLIYFNVATIVELVTQGINDILPHYFRFASYDEFMSRNERLFHLTDVIGVLIAATDVKPVVLHNNRGTVDKREIFLSMPDGHKIKIIVWDPKISELDITRILRLGYKPVLAIAGIFIKDNQTYKQINTCSGTKFLLDPDLPETLEIRKSIPIAGAGIELLSTDDFDNLKDYTYPDAKDKRIQDLLYMNAATIKGVRFRVRGKIMKFHTKQGCFLLHLDQIVLHISGPYTVSLFFYFFYSLKTDQGYSPGLNFKVLYFLPVEEDQAITHARKGKGKSSSSSDNMHQSKANNNVGSNTDSLPDNHTEMTVTPHGQSHFSGEDTTPNETPNESLTGVGSESSQHASKKIKTW</sequence>
<organism evidence="4 5">
    <name type="scientific">Corchorus olitorius</name>
    <dbReference type="NCBI Taxonomy" id="93759"/>
    <lineage>
        <taxon>Eukaryota</taxon>
        <taxon>Viridiplantae</taxon>
        <taxon>Streptophyta</taxon>
        <taxon>Embryophyta</taxon>
        <taxon>Tracheophyta</taxon>
        <taxon>Spermatophyta</taxon>
        <taxon>Magnoliopsida</taxon>
        <taxon>eudicotyledons</taxon>
        <taxon>Gunneridae</taxon>
        <taxon>Pentapetalae</taxon>
        <taxon>rosids</taxon>
        <taxon>malvids</taxon>
        <taxon>Malvales</taxon>
        <taxon>Malvaceae</taxon>
        <taxon>Grewioideae</taxon>
        <taxon>Apeibeae</taxon>
        <taxon>Corchorus</taxon>
    </lineage>
</organism>
<accession>A0A1R3KMX1</accession>
<dbReference type="OrthoDB" id="1045357at2759"/>
<dbReference type="PANTHER" id="PTHR47165">
    <property type="entry name" value="OS03G0429900 PROTEIN"/>
    <property type="match status" value="1"/>
</dbReference>
<dbReference type="Proteomes" id="UP000187203">
    <property type="component" value="Unassembled WGS sequence"/>
</dbReference>
<dbReference type="Pfam" id="PF16900">
    <property type="entry name" value="REPA_OB_2"/>
    <property type="match status" value="1"/>
</dbReference>
<protein>
    <submittedName>
        <fullName evidence="4">Nucleic acid-binding protein</fullName>
    </submittedName>
</protein>
<evidence type="ECO:0000256" key="2">
    <source>
        <dbReference type="SAM" id="MobiDB-lite"/>
    </source>
</evidence>
<proteinExistence type="predicted"/>
<dbReference type="Gene3D" id="2.40.50.140">
    <property type="entry name" value="Nucleic acid-binding proteins"/>
    <property type="match status" value="2"/>
</dbReference>
<name>A0A1R3KMX1_9ROSI</name>
<dbReference type="CDD" id="cd04480">
    <property type="entry name" value="RPA1_DBD_A_like"/>
    <property type="match status" value="1"/>
</dbReference>
<evidence type="ECO:0000313" key="5">
    <source>
        <dbReference type="Proteomes" id="UP000187203"/>
    </source>
</evidence>
<dbReference type="AlphaFoldDB" id="A0A1R3KMX1"/>
<dbReference type="STRING" id="93759.A0A1R3KMX1"/>
<feature type="region of interest" description="Disordered" evidence="2">
    <location>
        <begin position="404"/>
        <end position="485"/>
    </location>
</feature>
<dbReference type="InterPro" id="IPR012340">
    <property type="entry name" value="NA-bd_OB-fold"/>
</dbReference>
<dbReference type="PANTHER" id="PTHR47165:SF4">
    <property type="entry name" value="OS03G0429900 PROTEIN"/>
    <property type="match status" value="1"/>
</dbReference>